<evidence type="ECO:0008006" key="3">
    <source>
        <dbReference type="Google" id="ProtNLM"/>
    </source>
</evidence>
<evidence type="ECO:0000313" key="2">
    <source>
        <dbReference type="Proteomes" id="UP000177029"/>
    </source>
</evidence>
<protein>
    <recommendedName>
        <fullName evidence="3">HTH marR-type domain-containing protein</fullName>
    </recommendedName>
</protein>
<reference evidence="1 2" key="1">
    <citation type="journal article" date="2016" name="Nat. Commun.">
        <title>Thousands of microbial genomes shed light on interconnected biogeochemical processes in an aquifer system.</title>
        <authorList>
            <person name="Anantharaman K."/>
            <person name="Brown C.T."/>
            <person name="Hug L.A."/>
            <person name="Sharon I."/>
            <person name="Castelle C.J."/>
            <person name="Probst A.J."/>
            <person name="Thomas B.C."/>
            <person name="Singh A."/>
            <person name="Wilkins M.J."/>
            <person name="Karaoz U."/>
            <person name="Brodie E.L."/>
            <person name="Williams K.H."/>
            <person name="Hubbard S.S."/>
            <person name="Banfield J.F."/>
        </authorList>
    </citation>
    <scope>NUCLEOTIDE SEQUENCE [LARGE SCALE GENOMIC DNA]</scope>
</reference>
<dbReference type="InterPro" id="IPR036390">
    <property type="entry name" value="WH_DNA-bd_sf"/>
</dbReference>
<dbReference type="EMBL" id="MGIP01000026">
    <property type="protein sequence ID" value="OGM90286.1"/>
    <property type="molecule type" value="Genomic_DNA"/>
</dbReference>
<dbReference type="Gene3D" id="1.10.10.10">
    <property type="entry name" value="Winged helix-like DNA-binding domain superfamily/Winged helix DNA-binding domain"/>
    <property type="match status" value="1"/>
</dbReference>
<proteinExistence type="predicted"/>
<dbReference type="Proteomes" id="UP000177029">
    <property type="component" value="Unassembled WGS sequence"/>
</dbReference>
<comment type="caution">
    <text evidence="1">The sequence shown here is derived from an EMBL/GenBank/DDBJ whole genome shotgun (WGS) entry which is preliminary data.</text>
</comment>
<accession>A0A1F8DPF3</accession>
<dbReference type="InterPro" id="IPR036388">
    <property type="entry name" value="WH-like_DNA-bd_sf"/>
</dbReference>
<organism evidence="1 2">
    <name type="scientific">Candidatus Wolfebacteria bacterium RIFCSPHIGHO2_01_FULL_48_22</name>
    <dbReference type="NCBI Taxonomy" id="1802555"/>
    <lineage>
        <taxon>Bacteria</taxon>
        <taxon>Candidatus Wolfeibacteriota</taxon>
    </lineage>
</organism>
<gene>
    <name evidence="1" type="ORF">A2755_03790</name>
</gene>
<dbReference type="SUPFAM" id="SSF46785">
    <property type="entry name" value="Winged helix' DNA-binding domain"/>
    <property type="match status" value="1"/>
</dbReference>
<name>A0A1F8DPF3_9BACT</name>
<evidence type="ECO:0000313" key="1">
    <source>
        <dbReference type="EMBL" id="OGM90286.1"/>
    </source>
</evidence>
<dbReference type="AlphaFoldDB" id="A0A1F8DPF3"/>
<sequence>MARIAQTAAKIIELLGNYPEREFYSEETAKRVKCSKASASVILRALAEKDIVSKRIRGHMRFYQINMKHPAVKTIKIQSAPCSIPRGRCCIQKSIARKATTVWLKR</sequence>